<dbReference type="RefSeq" id="WP_190894839.1">
    <property type="nucleotide sequence ID" value="NZ_JACJTE010000017.1"/>
</dbReference>
<evidence type="ECO:0000313" key="2">
    <source>
        <dbReference type="Proteomes" id="UP000604661"/>
    </source>
</evidence>
<dbReference type="EMBL" id="JACJTE010000017">
    <property type="protein sequence ID" value="MBD2562255.1"/>
    <property type="molecule type" value="Genomic_DNA"/>
</dbReference>
<accession>A0ABR8F072</accession>
<dbReference type="CDD" id="cd02980">
    <property type="entry name" value="TRX_Fd_family"/>
    <property type="match status" value="1"/>
</dbReference>
<dbReference type="SUPFAM" id="SSF52833">
    <property type="entry name" value="Thioredoxin-like"/>
    <property type="match status" value="1"/>
</dbReference>
<evidence type="ECO:0000313" key="1">
    <source>
        <dbReference type="EMBL" id="MBD2562255.1"/>
    </source>
</evidence>
<proteinExistence type="predicted"/>
<comment type="caution">
    <text evidence="1">The sequence shown here is derived from an EMBL/GenBank/DDBJ whole genome shotgun (WGS) entry which is preliminary data.</text>
</comment>
<dbReference type="Proteomes" id="UP000604661">
    <property type="component" value="Unassembled WGS sequence"/>
</dbReference>
<protein>
    <submittedName>
        <fullName evidence="1">DUF1636 family protein</fullName>
    </submittedName>
</protein>
<dbReference type="Gene3D" id="3.40.30.10">
    <property type="entry name" value="Glutaredoxin"/>
    <property type="match status" value="1"/>
</dbReference>
<organism evidence="1 2">
    <name type="scientific">Nostoc linckia FACHB-391</name>
    <dbReference type="NCBI Taxonomy" id="2692906"/>
    <lineage>
        <taxon>Bacteria</taxon>
        <taxon>Bacillati</taxon>
        <taxon>Cyanobacteriota</taxon>
        <taxon>Cyanophyceae</taxon>
        <taxon>Nostocales</taxon>
        <taxon>Nostocaceae</taxon>
        <taxon>Nostoc</taxon>
    </lineage>
</organism>
<name>A0ABR8F072_NOSLI</name>
<reference evidence="1 2" key="1">
    <citation type="journal article" date="2020" name="ISME J.">
        <title>Comparative genomics reveals insights into cyanobacterial evolution and habitat adaptation.</title>
        <authorList>
            <person name="Chen M.Y."/>
            <person name="Teng W.K."/>
            <person name="Zhao L."/>
            <person name="Hu C.X."/>
            <person name="Zhou Y.K."/>
            <person name="Han B.P."/>
            <person name="Song L.R."/>
            <person name="Shu W.S."/>
        </authorList>
    </citation>
    <scope>NUCLEOTIDE SEQUENCE [LARGE SCALE GENOMIC DNA]</scope>
    <source>
        <strain evidence="1 2">FACHB-391</strain>
    </source>
</reference>
<dbReference type="Pfam" id="PF07845">
    <property type="entry name" value="DUF1636"/>
    <property type="match status" value="1"/>
</dbReference>
<dbReference type="InterPro" id="IPR012863">
    <property type="entry name" value="DUF1636"/>
</dbReference>
<sequence length="126" mass="13982">MPKHTIFICKSCHCSSEKRPSKPPFDGDILLDKLNTLCAEQFPDDEVEIQPVGCLWACSQGCVVAASSPDKPTYLFVNLTPEESPAALLEFMQLYIKSDKGNVVWKQLPELLQSAIFAQIPPQNDS</sequence>
<keyword evidence="2" id="KW-1185">Reference proteome</keyword>
<gene>
    <name evidence="1" type="ORF">H6G95_16880</name>
</gene>
<dbReference type="InterPro" id="IPR036249">
    <property type="entry name" value="Thioredoxin-like_sf"/>
</dbReference>